<dbReference type="EMBL" id="BPVZ01000082">
    <property type="protein sequence ID" value="GKV29169.1"/>
    <property type="molecule type" value="Genomic_DNA"/>
</dbReference>
<sequence length="39" mass="4215">MSISESGGEEGGVEFGLALSQDVLERFNVAFKQGWLGLR</sequence>
<evidence type="ECO:0000313" key="1">
    <source>
        <dbReference type="EMBL" id="GKV29169.1"/>
    </source>
</evidence>
<proteinExistence type="predicted"/>
<keyword evidence="2" id="KW-1185">Reference proteome</keyword>
<dbReference type="Proteomes" id="UP001054252">
    <property type="component" value="Unassembled WGS sequence"/>
</dbReference>
<protein>
    <submittedName>
        <fullName evidence="1">Uncharacterized protein</fullName>
    </submittedName>
</protein>
<evidence type="ECO:0000313" key="2">
    <source>
        <dbReference type="Proteomes" id="UP001054252"/>
    </source>
</evidence>
<accession>A0AAV5KWV4</accession>
<dbReference type="AlphaFoldDB" id="A0AAV5KWV4"/>
<gene>
    <name evidence="1" type="ORF">SLEP1_g38119</name>
</gene>
<name>A0AAV5KWV4_9ROSI</name>
<reference evidence="1 2" key="1">
    <citation type="journal article" date="2021" name="Commun. Biol.">
        <title>The genome of Shorea leprosula (Dipterocarpaceae) highlights the ecological relevance of drought in aseasonal tropical rainforests.</title>
        <authorList>
            <person name="Ng K.K.S."/>
            <person name="Kobayashi M.J."/>
            <person name="Fawcett J.A."/>
            <person name="Hatakeyama M."/>
            <person name="Paape T."/>
            <person name="Ng C.H."/>
            <person name="Ang C.C."/>
            <person name="Tnah L.H."/>
            <person name="Lee C.T."/>
            <person name="Nishiyama T."/>
            <person name="Sese J."/>
            <person name="O'Brien M.J."/>
            <person name="Copetti D."/>
            <person name="Mohd Noor M.I."/>
            <person name="Ong R.C."/>
            <person name="Putra M."/>
            <person name="Sireger I.Z."/>
            <person name="Indrioko S."/>
            <person name="Kosugi Y."/>
            <person name="Izuno A."/>
            <person name="Isagi Y."/>
            <person name="Lee S.L."/>
            <person name="Shimizu K.K."/>
        </authorList>
    </citation>
    <scope>NUCLEOTIDE SEQUENCE [LARGE SCALE GENOMIC DNA]</scope>
    <source>
        <strain evidence="1">214</strain>
    </source>
</reference>
<organism evidence="1 2">
    <name type="scientific">Rubroshorea leprosula</name>
    <dbReference type="NCBI Taxonomy" id="152421"/>
    <lineage>
        <taxon>Eukaryota</taxon>
        <taxon>Viridiplantae</taxon>
        <taxon>Streptophyta</taxon>
        <taxon>Embryophyta</taxon>
        <taxon>Tracheophyta</taxon>
        <taxon>Spermatophyta</taxon>
        <taxon>Magnoliopsida</taxon>
        <taxon>eudicotyledons</taxon>
        <taxon>Gunneridae</taxon>
        <taxon>Pentapetalae</taxon>
        <taxon>rosids</taxon>
        <taxon>malvids</taxon>
        <taxon>Malvales</taxon>
        <taxon>Dipterocarpaceae</taxon>
        <taxon>Rubroshorea</taxon>
    </lineage>
</organism>
<comment type="caution">
    <text evidence="1">The sequence shown here is derived from an EMBL/GenBank/DDBJ whole genome shotgun (WGS) entry which is preliminary data.</text>
</comment>